<dbReference type="Gene3D" id="3.20.20.10">
    <property type="entry name" value="Alanine racemase"/>
    <property type="match status" value="1"/>
</dbReference>
<sequence>MKKSIKSAFHNLGLRTWIEINQRALKNNYKIFRNLIGRKRLLMAVVKSNAYGHGLIDFSRSVEKLGIDWFGVDSIVEAENLRKNGIKKPILVLGYTLLDKINEAVKNNISLTVADFATLKKIKIINNNKEIKIHLKVDTGMYRQGFFVSEIPAVIKILKSRPNIALEGVYTHFSSAKNPAFPAETMRQIEEFKKAINLLESAGFKKIIKHAAATSGTINFFQSHFDMVRIGIGFYGYWPSKETKKAFKNKIKLKLILSWKTIIGQIKNLPKGSKIGYDLTESINRSSKMAILPIGYWHGFPRSLSSIGKVLIKGKEAKVLGRVSMDMISVDITDIKNAKIGDEAVLIGKSDQLEISADDLAYLSDTVNYEIVTRINPLIKRIVQ</sequence>
<dbReference type="InterPro" id="IPR011079">
    <property type="entry name" value="Ala_racemase_C"/>
</dbReference>
<dbReference type="InterPro" id="IPR000821">
    <property type="entry name" value="Ala_racemase"/>
</dbReference>
<feature type="modified residue" description="N6-(pyridoxal phosphate)lysine" evidence="4 5">
    <location>
        <position position="47"/>
    </location>
</feature>
<evidence type="ECO:0000256" key="4">
    <source>
        <dbReference type="HAMAP-Rule" id="MF_01201"/>
    </source>
</evidence>
<feature type="binding site" evidence="4 6">
    <location>
        <position position="143"/>
    </location>
    <ligand>
        <name>substrate</name>
    </ligand>
</feature>
<feature type="active site" description="Proton acceptor; specific for L-alanine" evidence="4">
    <location>
        <position position="277"/>
    </location>
</feature>
<dbReference type="InterPro" id="IPR001608">
    <property type="entry name" value="Ala_racemase_N"/>
</dbReference>
<name>A0A0G0UZE2_9BACT</name>
<reference evidence="8 9" key="1">
    <citation type="journal article" date="2015" name="Nature">
        <title>rRNA introns, odd ribosomes, and small enigmatic genomes across a large radiation of phyla.</title>
        <authorList>
            <person name="Brown C.T."/>
            <person name="Hug L.A."/>
            <person name="Thomas B.C."/>
            <person name="Sharon I."/>
            <person name="Castelle C.J."/>
            <person name="Singh A."/>
            <person name="Wilkins M.J."/>
            <person name="Williams K.H."/>
            <person name="Banfield J.F."/>
        </authorList>
    </citation>
    <scope>NUCLEOTIDE SEQUENCE [LARGE SCALE GENOMIC DNA]</scope>
</reference>
<evidence type="ECO:0000256" key="6">
    <source>
        <dbReference type="PIRSR" id="PIRSR600821-52"/>
    </source>
</evidence>
<evidence type="ECO:0000256" key="1">
    <source>
        <dbReference type="ARBA" id="ARBA00001933"/>
    </source>
</evidence>
<dbReference type="PATRIC" id="fig|1618406.3.peg.54"/>
<dbReference type="InterPro" id="IPR029066">
    <property type="entry name" value="PLP-binding_barrel"/>
</dbReference>
<dbReference type="Proteomes" id="UP000034489">
    <property type="component" value="Unassembled WGS sequence"/>
</dbReference>
<dbReference type="GO" id="GO:0030632">
    <property type="term" value="P:D-alanine biosynthetic process"/>
    <property type="evidence" value="ECO:0007669"/>
    <property type="project" value="UniProtKB-UniRule"/>
</dbReference>
<keyword evidence="2 4" id="KW-0663">Pyridoxal phosphate</keyword>
<dbReference type="GO" id="GO:0005829">
    <property type="term" value="C:cytosol"/>
    <property type="evidence" value="ECO:0007669"/>
    <property type="project" value="TreeGrafter"/>
</dbReference>
<dbReference type="GO" id="GO:0008784">
    <property type="term" value="F:alanine racemase activity"/>
    <property type="evidence" value="ECO:0007669"/>
    <property type="project" value="UniProtKB-UniRule"/>
</dbReference>
<evidence type="ECO:0000256" key="3">
    <source>
        <dbReference type="ARBA" id="ARBA00023235"/>
    </source>
</evidence>
<comment type="similarity">
    <text evidence="4">Belongs to the alanine racemase family.</text>
</comment>
<dbReference type="SMART" id="SM01005">
    <property type="entry name" value="Ala_racemase_C"/>
    <property type="match status" value="1"/>
</dbReference>
<feature type="binding site" evidence="4 6">
    <location>
        <position position="325"/>
    </location>
    <ligand>
        <name>substrate</name>
    </ligand>
</feature>
<dbReference type="FunFam" id="3.20.20.10:FF:000002">
    <property type="entry name" value="Alanine racemase"/>
    <property type="match status" value="1"/>
</dbReference>
<comment type="catalytic activity">
    <reaction evidence="4">
        <text>L-alanine = D-alanine</text>
        <dbReference type="Rhea" id="RHEA:20249"/>
        <dbReference type="ChEBI" id="CHEBI:57416"/>
        <dbReference type="ChEBI" id="CHEBI:57972"/>
        <dbReference type="EC" id="5.1.1.1"/>
    </reaction>
</comment>
<gene>
    <name evidence="8" type="ORF">UT92_C0001G0055</name>
</gene>
<dbReference type="SUPFAM" id="SSF50621">
    <property type="entry name" value="Alanine racemase C-terminal domain-like"/>
    <property type="match status" value="1"/>
</dbReference>
<proteinExistence type="inferred from homology"/>
<accession>A0A0G0UZE2</accession>
<comment type="pathway">
    <text evidence="4">Amino-acid biosynthesis; D-alanine biosynthesis; D-alanine from L-alanine: step 1/1.</text>
</comment>
<evidence type="ECO:0000313" key="8">
    <source>
        <dbReference type="EMBL" id="KKR55712.1"/>
    </source>
</evidence>
<dbReference type="NCBIfam" id="TIGR00492">
    <property type="entry name" value="alr"/>
    <property type="match status" value="1"/>
</dbReference>
<evidence type="ECO:0000256" key="5">
    <source>
        <dbReference type="PIRSR" id="PIRSR600821-50"/>
    </source>
</evidence>
<dbReference type="InterPro" id="IPR009006">
    <property type="entry name" value="Ala_racemase/Decarboxylase_C"/>
</dbReference>
<dbReference type="HAMAP" id="MF_01201">
    <property type="entry name" value="Ala_racemase"/>
    <property type="match status" value="1"/>
</dbReference>
<comment type="caution">
    <text evidence="8">The sequence shown here is derived from an EMBL/GenBank/DDBJ whole genome shotgun (WGS) entry which is preliminary data.</text>
</comment>
<dbReference type="InterPro" id="IPR020622">
    <property type="entry name" value="Ala_racemase_pyridoxalP-BS"/>
</dbReference>
<dbReference type="Pfam" id="PF00842">
    <property type="entry name" value="Ala_racemase_C"/>
    <property type="match status" value="1"/>
</dbReference>
<dbReference type="PROSITE" id="PS00395">
    <property type="entry name" value="ALANINE_RACEMASE"/>
    <property type="match status" value="1"/>
</dbReference>
<dbReference type="UniPathway" id="UPA00042">
    <property type="reaction ID" value="UER00497"/>
</dbReference>
<evidence type="ECO:0000259" key="7">
    <source>
        <dbReference type="SMART" id="SM01005"/>
    </source>
</evidence>
<dbReference type="CDD" id="cd00430">
    <property type="entry name" value="PLPDE_III_AR"/>
    <property type="match status" value="1"/>
</dbReference>
<comment type="function">
    <text evidence="4">Catalyzes the interconversion of L-alanine and D-alanine. May also act on other amino acids.</text>
</comment>
<evidence type="ECO:0000256" key="2">
    <source>
        <dbReference type="ARBA" id="ARBA00022898"/>
    </source>
</evidence>
<keyword evidence="3 4" id="KW-0413">Isomerase</keyword>
<dbReference type="SUPFAM" id="SSF51419">
    <property type="entry name" value="PLP-binding barrel"/>
    <property type="match status" value="1"/>
</dbReference>
<feature type="domain" description="Alanine racemase C-terminal" evidence="7">
    <location>
        <begin position="256"/>
        <end position="384"/>
    </location>
</feature>
<evidence type="ECO:0000313" key="9">
    <source>
        <dbReference type="Proteomes" id="UP000034489"/>
    </source>
</evidence>
<organism evidence="8 9">
    <name type="scientific">Candidatus Curtissbacteria bacterium GW2011_GWA1_40_24</name>
    <dbReference type="NCBI Taxonomy" id="1618406"/>
    <lineage>
        <taxon>Bacteria</taxon>
        <taxon>Candidatus Curtissiibacteriota</taxon>
    </lineage>
</organism>
<comment type="cofactor">
    <cofactor evidence="1 4 5">
        <name>pyridoxal 5'-phosphate</name>
        <dbReference type="ChEBI" id="CHEBI:597326"/>
    </cofactor>
</comment>
<dbReference type="GO" id="GO:0030170">
    <property type="term" value="F:pyridoxal phosphate binding"/>
    <property type="evidence" value="ECO:0007669"/>
    <property type="project" value="UniProtKB-UniRule"/>
</dbReference>
<dbReference type="PANTHER" id="PTHR30511:SF0">
    <property type="entry name" value="ALANINE RACEMASE, CATABOLIC-RELATED"/>
    <property type="match status" value="1"/>
</dbReference>
<dbReference type="EMBL" id="LBYQ01000001">
    <property type="protein sequence ID" value="KKR55712.1"/>
    <property type="molecule type" value="Genomic_DNA"/>
</dbReference>
<dbReference type="PRINTS" id="PR00992">
    <property type="entry name" value="ALARACEMASE"/>
</dbReference>
<dbReference type="Pfam" id="PF01168">
    <property type="entry name" value="Ala_racemase_N"/>
    <property type="match status" value="1"/>
</dbReference>
<dbReference type="AlphaFoldDB" id="A0A0G0UZE2"/>
<dbReference type="PANTHER" id="PTHR30511">
    <property type="entry name" value="ALANINE RACEMASE"/>
    <property type="match status" value="1"/>
</dbReference>
<dbReference type="EC" id="5.1.1.1" evidence="4"/>
<dbReference type="Gene3D" id="2.40.37.10">
    <property type="entry name" value="Lyase, Ornithine Decarboxylase, Chain A, domain 1"/>
    <property type="match status" value="1"/>
</dbReference>
<feature type="active site" description="Proton acceptor; specific for D-alanine" evidence="4">
    <location>
        <position position="47"/>
    </location>
</feature>
<protein>
    <recommendedName>
        <fullName evidence="4">Alanine racemase</fullName>
        <ecNumber evidence="4">5.1.1.1</ecNumber>
    </recommendedName>
</protein>